<evidence type="ECO:0000313" key="3">
    <source>
        <dbReference type="Proteomes" id="UP000315112"/>
    </source>
</evidence>
<name>A0A562PZI9_9BURK</name>
<accession>A0A562PZI9</accession>
<proteinExistence type="predicted"/>
<comment type="caution">
    <text evidence="2">The sequence shown here is derived from an EMBL/GenBank/DDBJ whole genome shotgun (WGS) entry which is preliminary data.</text>
</comment>
<reference evidence="2 3" key="1">
    <citation type="journal article" date="2015" name="Stand. Genomic Sci.">
        <title>Genomic Encyclopedia of Bacterial and Archaeal Type Strains, Phase III: the genomes of soil and plant-associated and newly described type strains.</title>
        <authorList>
            <person name="Whitman W.B."/>
            <person name="Woyke T."/>
            <person name="Klenk H.P."/>
            <person name="Zhou Y."/>
            <person name="Lilburn T.G."/>
            <person name="Beck B.J."/>
            <person name="De Vos P."/>
            <person name="Vandamme P."/>
            <person name="Eisen J.A."/>
            <person name="Garrity G."/>
            <person name="Hugenholtz P."/>
            <person name="Kyrpides N.C."/>
        </authorList>
    </citation>
    <scope>NUCLEOTIDE SEQUENCE [LARGE SCALE GENOMIC DNA]</scope>
    <source>
        <strain evidence="2 3">CGMCC 1.10685</strain>
    </source>
</reference>
<dbReference type="Proteomes" id="UP000315112">
    <property type="component" value="Unassembled WGS sequence"/>
</dbReference>
<protein>
    <submittedName>
        <fullName evidence="2">Uncharacterized protein</fullName>
    </submittedName>
</protein>
<dbReference type="EMBL" id="VLKW01000002">
    <property type="protein sequence ID" value="TWI49808.1"/>
    <property type="molecule type" value="Genomic_DNA"/>
</dbReference>
<dbReference type="AlphaFoldDB" id="A0A562PZI9"/>
<evidence type="ECO:0000313" key="2">
    <source>
        <dbReference type="EMBL" id="TWI49808.1"/>
    </source>
</evidence>
<feature type="region of interest" description="Disordered" evidence="1">
    <location>
        <begin position="57"/>
        <end position="78"/>
    </location>
</feature>
<gene>
    <name evidence="2" type="ORF">IP92_01031</name>
</gene>
<organism evidence="2 3">
    <name type="scientific">Pseudoduganella flava</name>
    <dbReference type="NCBI Taxonomy" id="871742"/>
    <lineage>
        <taxon>Bacteria</taxon>
        <taxon>Pseudomonadati</taxon>
        <taxon>Pseudomonadota</taxon>
        <taxon>Betaproteobacteria</taxon>
        <taxon>Burkholderiales</taxon>
        <taxon>Oxalobacteraceae</taxon>
        <taxon>Telluria group</taxon>
        <taxon>Pseudoduganella</taxon>
    </lineage>
</organism>
<sequence length="78" mass="8164">MDAPGYVKVNDEASGGMREEIRAIPGHVRADPGLACWAALVHAWDGVDAALDEDEPAVAPEGGTGERHAALTELRPFG</sequence>
<evidence type="ECO:0000256" key="1">
    <source>
        <dbReference type="SAM" id="MobiDB-lite"/>
    </source>
</evidence>